<dbReference type="InterPro" id="IPR023981">
    <property type="entry name" value="MftF"/>
</dbReference>
<dbReference type="AlphaFoldDB" id="A0A853DPI2"/>
<protein>
    <submittedName>
        <fullName evidence="7">Mycofactocin system glycosyltransferase</fullName>
    </submittedName>
</protein>
<dbReference type="GO" id="GO:0016757">
    <property type="term" value="F:glycosyltransferase activity"/>
    <property type="evidence" value="ECO:0007669"/>
    <property type="project" value="UniProtKB-KW"/>
</dbReference>
<dbReference type="SUPFAM" id="SSF53448">
    <property type="entry name" value="Nucleotide-diphospho-sugar transferases"/>
    <property type="match status" value="1"/>
</dbReference>
<comment type="caution">
    <text evidence="7">The sequence shown here is derived from an EMBL/GenBank/DDBJ whole genome shotgun (WGS) entry which is preliminary data.</text>
</comment>
<keyword evidence="3" id="KW-0328">Glycosyltransferase</keyword>
<dbReference type="PANTHER" id="PTHR43179">
    <property type="entry name" value="RHAMNOSYLTRANSFERASE WBBL"/>
    <property type="match status" value="1"/>
</dbReference>
<sequence length="498" mass="53381">MSTVDSLVPPGVRVRLSDDVVRCDDGQTLFGTRSGRILRLAPVAVRILQDGDFTVSDRTGAVLSRALFDRGMADPLWPARPAETDPARALHDVTVVVPVRDRTSALQALLEALPPVGDVVVVDDGSRDPEAVRAACERARARVVRHQVSHGPAAARNTGISCCTTDFVAVIDSDVIPEEHALARLRRHFDDPLVGVAGPRIMGAQVCGTGWIARYEAASSSLDLGPVAGPVAPLTRLSYLPSATLMLRVAALGSGFDPDLHVAEDVDLVWRMVASGWRARYAPEARVHHDHRTTTGAWVARKSFYGTGAALLAQRHGALVAPMRLHPLSAAVVAFAATQRRRTVTAAAALAGVQLLLTAQRVRTQHRHHPVRLGATLTAMSLTAAAMQTGAALTRHHWPVALLLATRSRRARRMLVLAALTCGARGHRESELDPVRYLLARRADDLAYGFGLWRGALAARSPRCLLPSFTSLCATRTAPPSPVGDAPLTPTREGTRHG</sequence>
<dbReference type="Pfam" id="PF00535">
    <property type="entry name" value="Glycos_transf_2"/>
    <property type="match status" value="1"/>
</dbReference>
<dbReference type="InterPro" id="IPR029044">
    <property type="entry name" value="Nucleotide-diphossugar_trans"/>
</dbReference>
<dbReference type="NCBIfam" id="TIGR03965">
    <property type="entry name" value="mycofact_glyco"/>
    <property type="match status" value="1"/>
</dbReference>
<dbReference type="Proteomes" id="UP000571817">
    <property type="component" value="Unassembled WGS sequence"/>
</dbReference>
<evidence type="ECO:0000256" key="4">
    <source>
        <dbReference type="ARBA" id="ARBA00022679"/>
    </source>
</evidence>
<dbReference type="InterPro" id="IPR001173">
    <property type="entry name" value="Glyco_trans_2-like"/>
</dbReference>
<name>A0A853DPI2_9MICO</name>
<dbReference type="Gene3D" id="3.90.550.10">
    <property type="entry name" value="Spore Coat Polysaccharide Biosynthesis Protein SpsA, Chain A"/>
    <property type="match status" value="1"/>
</dbReference>
<organism evidence="7 8">
    <name type="scientific">Allobranchiibius huperziae</name>
    <dbReference type="NCBI Taxonomy" id="1874116"/>
    <lineage>
        <taxon>Bacteria</taxon>
        <taxon>Bacillati</taxon>
        <taxon>Actinomycetota</taxon>
        <taxon>Actinomycetes</taxon>
        <taxon>Micrococcales</taxon>
        <taxon>Dermacoccaceae</taxon>
        <taxon>Allobranchiibius</taxon>
    </lineage>
</organism>
<reference evidence="7 8" key="1">
    <citation type="submission" date="2020-07" db="EMBL/GenBank/DDBJ databases">
        <title>Sequencing the genomes of 1000 actinobacteria strains.</title>
        <authorList>
            <person name="Klenk H.-P."/>
        </authorList>
    </citation>
    <scope>NUCLEOTIDE SEQUENCE [LARGE SCALE GENOMIC DNA]</scope>
    <source>
        <strain evidence="7 8">DSM 29531</strain>
    </source>
</reference>
<evidence type="ECO:0000256" key="1">
    <source>
        <dbReference type="ARBA" id="ARBA00004776"/>
    </source>
</evidence>
<gene>
    <name evidence="7" type="ORF">HNR15_002998</name>
</gene>
<dbReference type="RefSeq" id="WP_179483137.1">
    <property type="nucleotide sequence ID" value="NZ_JACCFW010000001.1"/>
</dbReference>
<keyword evidence="8" id="KW-1185">Reference proteome</keyword>
<evidence type="ECO:0000256" key="5">
    <source>
        <dbReference type="SAM" id="MobiDB-lite"/>
    </source>
</evidence>
<evidence type="ECO:0000313" key="7">
    <source>
        <dbReference type="EMBL" id="NYJ76035.1"/>
    </source>
</evidence>
<evidence type="ECO:0000259" key="6">
    <source>
        <dbReference type="Pfam" id="PF00535"/>
    </source>
</evidence>
<proteinExistence type="inferred from homology"/>
<feature type="domain" description="Glycosyltransferase 2-like" evidence="6">
    <location>
        <begin position="95"/>
        <end position="214"/>
    </location>
</feature>
<comment type="similarity">
    <text evidence="2">Belongs to the glycosyltransferase 2 family.</text>
</comment>
<evidence type="ECO:0000313" key="8">
    <source>
        <dbReference type="Proteomes" id="UP000571817"/>
    </source>
</evidence>
<evidence type="ECO:0000256" key="2">
    <source>
        <dbReference type="ARBA" id="ARBA00006739"/>
    </source>
</evidence>
<accession>A0A853DPI2</accession>
<evidence type="ECO:0000256" key="3">
    <source>
        <dbReference type="ARBA" id="ARBA00022676"/>
    </source>
</evidence>
<dbReference type="EMBL" id="JACCFW010000001">
    <property type="protein sequence ID" value="NYJ76035.1"/>
    <property type="molecule type" value="Genomic_DNA"/>
</dbReference>
<comment type="pathway">
    <text evidence="1">Cell wall biogenesis; cell wall polysaccharide biosynthesis.</text>
</comment>
<dbReference type="PANTHER" id="PTHR43179:SF12">
    <property type="entry name" value="GALACTOFURANOSYLTRANSFERASE GLFT2"/>
    <property type="match status" value="1"/>
</dbReference>
<keyword evidence="4 7" id="KW-0808">Transferase</keyword>
<feature type="region of interest" description="Disordered" evidence="5">
    <location>
        <begin position="478"/>
        <end position="498"/>
    </location>
</feature>